<dbReference type="InterPro" id="IPR016177">
    <property type="entry name" value="DNA-bd_dom_sf"/>
</dbReference>
<organism evidence="8 9">
    <name type="scientific">Cucurbita moschata</name>
    <name type="common">Winter crookneck squash</name>
    <name type="synonym">Cucurbita pepo var. moschata</name>
    <dbReference type="NCBI Taxonomy" id="3662"/>
    <lineage>
        <taxon>Eukaryota</taxon>
        <taxon>Viridiplantae</taxon>
        <taxon>Streptophyta</taxon>
        <taxon>Embryophyta</taxon>
        <taxon>Tracheophyta</taxon>
        <taxon>Spermatophyta</taxon>
        <taxon>Magnoliopsida</taxon>
        <taxon>eudicotyledons</taxon>
        <taxon>Gunneridae</taxon>
        <taxon>Pentapetalae</taxon>
        <taxon>rosids</taxon>
        <taxon>fabids</taxon>
        <taxon>Cucurbitales</taxon>
        <taxon>Cucurbitaceae</taxon>
        <taxon>Cucurbiteae</taxon>
        <taxon>Cucurbita</taxon>
    </lineage>
</organism>
<evidence type="ECO:0000256" key="6">
    <source>
        <dbReference type="SAM" id="MobiDB-lite"/>
    </source>
</evidence>
<dbReference type="Proteomes" id="UP000504609">
    <property type="component" value="Unplaced"/>
</dbReference>
<evidence type="ECO:0000256" key="5">
    <source>
        <dbReference type="ARBA" id="ARBA00023242"/>
    </source>
</evidence>
<dbReference type="Pfam" id="PF00847">
    <property type="entry name" value="AP2"/>
    <property type="match status" value="1"/>
</dbReference>
<evidence type="ECO:0000256" key="4">
    <source>
        <dbReference type="ARBA" id="ARBA00023163"/>
    </source>
</evidence>
<dbReference type="GO" id="GO:0003700">
    <property type="term" value="F:DNA-binding transcription factor activity"/>
    <property type="evidence" value="ECO:0007669"/>
    <property type="project" value="InterPro"/>
</dbReference>
<dbReference type="PROSITE" id="PS51032">
    <property type="entry name" value="AP2_ERF"/>
    <property type="match status" value="1"/>
</dbReference>
<dbReference type="SUPFAM" id="SSF54171">
    <property type="entry name" value="DNA-binding domain"/>
    <property type="match status" value="1"/>
</dbReference>
<feature type="region of interest" description="Disordered" evidence="6">
    <location>
        <begin position="157"/>
        <end position="203"/>
    </location>
</feature>
<dbReference type="PRINTS" id="PR00367">
    <property type="entry name" value="ETHRSPELEMNT"/>
</dbReference>
<dbReference type="GO" id="GO:0005634">
    <property type="term" value="C:nucleus"/>
    <property type="evidence" value="ECO:0007669"/>
    <property type="project" value="UniProtKB-SubCell"/>
</dbReference>
<keyword evidence="8" id="KW-1185">Reference proteome</keyword>
<dbReference type="PANTHER" id="PTHR31194:SF62">
    <property type="entry name" value="ETHYLENE-RESPONSIVE TRANSCRIPTION FACTOR ERF118"/>
    <property type="match status" value="1"/>
</dbReference>
<keyword evidence="4" id="KW-0804">Transcription</keyword>
<name>A0A6J1G244_CUCMO</name>
<gene>
    <name evidence="9" type="primary">LOC111449989</name>
</gene>
<dbReference type="Gene3D" id="3.30.730.10">
    <property type="entry name" value="AP2/ERF domain"/>
    <property type="match status" value="1"/>
</dbReference>
<dbReference type="RefSeq" id="XP_022945881.1">
    <property type="nucleotide sequence ID" value="XM_023090113.1"/>
</dbReference>
<dbReference type="GeneID" id="111449989"/>
<protein>
    <submittedName>
        <fullName evidence="9">Ethylene-responsive transcription factor ERF118-like</fullName>
    </submittedName>
</protein>
<feature type="compositionally biased region" description="Polar residues" evidence="6">
    <location>
        <begin position="159"/>
        <end position="196"/>
    </location>
</feature>
<reference evidence="9" key="1">
    <citation type="submission" date="2025-08" db="UniProtKB">
        <authorList>
            <consortium name="RefSeq"/>
        </authorList>
    </citation>
    <scope>IDENTIFICATION</scope>
    <source>
        <tissue evidence="9">Young leaves</tissue>
    </source>
</reference>
<proteinExistence type="predicted"/>
<sequence length="284" mass="32200">MPHPNQRSVSDRKFKQSTNFSGDPKMRRKVRIICYDPDATDASSSEDEGEVYGRLRRRLNKKNRIIHEIDLPTPMNAPESKSSKNSNNGNNNPKSRRLSSSKYKGVRQRPWGKWAAEIRDPFKRSRVWLGTYDTAEEAYQAYESKRLQFEATAAEMATGNGTVSEQTDSSVSTTETTMSRTSPPSVLEWNDSTSQSREGDSIKEKTDTNMNYLQEADLGNEFGWSLADGIGMFLDDFASLDNTHFFAFADADDEPCFLPNFDCDHIWNAEISSWLDEPINITCS</sequence>
<accession>A0A6J1G244</accession>
<dbReference type="InterPro" id="IPR001471">
    <property type="entry name" value="AP2/ERF_dom"/>
</dbReference>
<dbReference type="KEGG" id="cmos:111449989"/>
<evidence type="ECO:0000313" key="9">
    <source>
        <dbReference type="RefSeq" id="XP_022945881.1"/>
    </source>
</evidence>
<dbReference type="GO" id="GO:0003677">
    <property type="term" value="F:DNA binding"/>
    <property type="evidence" value="ECO:0007669"/>
    <property type="project" value="UniProtKB-KW"/>
</dbReference>
<dbReference type="InterPro" id="IPR050913">
    <property type="entry name" value="AP2/ERF_ERF"/>
</dbReference>
<keyword evidence="3" id="KW-0238">DNA-binding</keyword>
<keyword evidence="2" id="KW-0805">Transcription regulation</keyword>
<dbReference type="PANTHER" id="PTHR31194">
    <property type="entry name" value="SHN SHINE , DNA BINDING / TRANSCRIPTION FACTOR"/>
    <property type="match status" value="1"/>
</dbReference>
<keyword evidence="5" id="KW-0539">Nucleus</keyword>
<evidence type="ECO:0000256" key="3">
    <source>
        <dbReference type="ARBA" id="ARBA00023125"/>
    </source>
</evidence>
<dbReference type="CDD" id="cd00018">
    <property type="entry name" value="AP2"/>
    <property type="match status" value="1"/>
</dbReference>
<feature type="compositionally biased region" description="Basic residues" evidence="6">
    <location>
        <begin position="94"/>
        <end position="106"/>
    </location>
</feature>
<evidence type="ECO:0000259" key="7">
    <source>
        <dbReference type="PROSITE" id="PS51032"/>
    </source>
</evidence>
<dbReference type="SMART" id="SM00380">
    <property type="entry name" value="AP2"/>
    <property type="match status" value="1"/>
</dbReference>
<feature type="region of interest" description="Disordered" evidence="6">
    <location>
        <begin position="66"/>
        <end position="106"/>
    </location>
</feature>
<feature type="domain" description="AP2/ERF" evidence="7">
    <location>
        <begin position="102"/>
        <end position="162"/>
    </location>
</feature>
<evidence type="ECO:0000313" key="8">
    <source>
        <dbReference type="Proteomes" id="UP000504609"/>
    </source>
</evidence>
<feature type="compositionally biased region" description="Low complexity" evidence="6">
    <location>
        <begin position="83"/>
        <end position="93"/>
    </location>
</feature>
<evidence type="ECO:0000256" key="1">
    <source>
        <dbReference type="ARBA" id="ARBA00004123"/>
    </source>
</evidence>
<comment type="subcellular location">
    <subcellularLocation>
        <location evidence="1">Nucleus</location>
    </subcellularLocation>
</comment>
<evidence type="ECO:0000256" key="2">
    <source>
        <dbReference type="ARBA" id="ARBA00023015"/>
    </source>
</evidence>
<feature type="region of interest" description="Disordered" evidence="6">
    <location>
        <begin position="1"/>
        <end position="29"/>
    </location>
</feature>
<dbReference type="AlphaFoldDB" id="A0A6J1G244"/>
<dbReference type="InterPro" id="IPR036955">
    <property type="entry name" value="AP2/ERF_dom_sf"/>
</dbReference>